<feature type="domain" description="SnoaL-like" evidence="1">
    <location>
        <begin position="12"/>
        <end position="108"/>
    </location>
</feature>
<evidence type="ECO:0000313" key="3">
    <source>
        <dbReference type="Proteomes" id="UP001324380"/>
    </source>
</evidence>
<dbReference type="Pfam" id="PF12680">
    <property type="entry name" value="SnoaL_2"/>
    <property type="match status" value="1"/>
</dbReference>
<gene>
    <name evidence="2" type="ORF">SNE25_11675</name>
</gene>
<dbReference type="InterPro" id="IPR032710">
    <property type="entry name" value="NTF2-like_dom_sf"/>
</dbReference>
<evidence type="ECO:0000313" key="2">
    <source>
        <dbReference type="EMBL" id="WPU96177.1"/>
    </source>
</evidence>
<evidence type="ECO:0000259" key="1">
    <source>
        <dbReference type="Pfam" id="PF12680"/>
    </source>
</evidence>
<name>A0ABZ0TTD8_9SPHI</name>
<dbReference type="InterPro" id="IPR037401">
    <property type="entry name" value="SnoaL-like"/>
</dbReference>
<dbReference type="SUPFAM" id="SSF54427">
    <property type="entry name" value="NTF2-like"/>
    <property type="match status" value="1"/>
</dbReference>
<reference evidence="2 3" key="1">
    <citation type="submission" date="2023-11" db="EMBL/GenBank/DDBJ databases">
        <title>Analysis of the Genomes of Mucilaginibacter gossypii cycad 4 and M. sabulilitoris SNA2: microbes with the potential for plant growth promotion.</title>
        <authorList>
            <person name="Hirsch A.M."/>
            <person name="Humm E."/>
            <person name="Rubbi M."/>
            <person name="Del Vecchio G."/>
            <person name="Ha S.M."/>
            <person name="Pellegrini M."/>
            <person name="Gunsalus R.P."/>
        </authorList>
    </citation>
    <scope>NUCLEOTIDE SEQUENCE [LARGE SCALE GENOMIC DNA]</scope>
    <source>
        <strain evidence="2 3">SNA2</strain>
    </source>
</reference>
<dbReference type="RefSeq" id="WP_321565279.1">
    <property type="nucleotide sequence ID" value="NZ_CP139558.1"/>
</dbReference>
<dbReference type="Gene3D" id="3.10.450.50">
    <property type="match status" value="1"/>
</dbReference>
<dbReference type="EMBL" id="CP139558">
    <property type="protein sequence ID" value="WPU96177.1"/>
    <property type="molecule type" value="Genomic_DNA"/>
</dbReference>
<accession>A0ABZ0TTD8</accession>
<organism evidence="2 3">
    <name type="scientific">Mucilaginibacter sabulilitoris</name>
    <dbReference type="NCBI Taxonomy" id="1173583"/>
    <lineage>
        <taxon>Bacteria</taxon>
        <taxon>Pseudomonadati</taxon>
        <taxon>Bacteroidota</taxon>
        <taxon>Sphingobacteriia</taxon>
        <taxon>Sphingobacteriales</taxon>
        <taxon>Sphingobacteriaceae</taxon>
        <taxon>Mucilaginibacter</taxon>
    </lineage>
</organism>
<protein>
    <submittedName>
        <fullName evidence="2">Nuclear transport factor 2 family protein</fullName>
    </submittedName>
</protein>
<keyword evidence="3" id="KW-1185">Reference proteome</keyword>
<proteinExistence type="predicted"/>
<sequence length="132" mass="14652">MKTAYRQLVIAINQAFEKGDVEFLAAHLSEDVRWQITGSKPIIGKTDFLKCCSEAPFKEGSVKITVSNILVDGDKAAAEGIIEAETLIGDPYRQSFCDIYHFEDSLIKTMSSYLDTAYDRETLSGGAIYKNN</sequence>
<dbReference type="Proteomes" id="UP001324380">
    <property type="component" value="Chromosome"/>
</dbReference>